<dbReference type="InterPro" id="IPR000683">
    <property type="entry name" value="Gfo/Idh/MocA-like_OxRdtase_N"/>
</dbReference>
<dbReference type="Gene3D" id="3.40.50.720">
    <property type="entry name" value="NAD(P)-binding Rossmann-like Domain"/>
    <property type="match status" value="1"/>
</dbReference>
<dbReference type="InterPro" id="IPR051450">
    <property type="entry name" value="Gfo/Idh/MocA_Oxidoreductases"/>
</dbReference>
<dbReference type="InterPro" id="IPR036291">
    <property type="entry name" value="NAD(P)-bd_dom_sf"/>
</dbReference>
<gene>
    <name evidence="2" type="ORF">K0U00_42870</name>
</gene>
<keyword evidence="3" id="KW-1185">Reference proteome</keyword>
<dbReference type="Pfam" id="PF01408">
    <property type="entry name" value="GFO_IDH_MocA"/>
    <property type="match status" value="1"/>
</dbReference>
<name>A0ABS7CIV1_9BACL</name>
<feature type="non-terminal residue" evidence="2">
    <location>
        <position position="128"/>
    </location>
</feature>
<accession>A0ABS7CIV1</accession>
<dbReference type="PANTHER" id="PTHR43377:SF1">
    <property type="entry name" value="BILIVERDIN REDUCTASE A"/>
    <property type="match status" value="1"/>
</dbReference>
<evidence type="ECO:0000313" key="2">
    <source>
        <dbReference type="EMBL" id="MBW7460830.1"/>
    </source>
</evidence>
<comment type="caution">
    <text evidence="2">The sequence shown here is derived from an EMBL/GenBank/DDBJ whole genome shotgun (WGS) entry which is preliminary data.</text>
</comment>
<dbReference type="SUPFAM" id="SSF51735">
    <property type="entry name" value="NAD(P)-binding Rossmann-fold domains"/>
    <property type="match status" value="1"/>
</dbReference>
<dbReference type="EMBL" id="JAHZIK010002490">
    <property type="protein sequence ID" value="MBW7460830.1"/>
    <property type="molecule type" value="Genomic_DNA"/>
</dbReference>
<proteinExistence type="predicted"/>
<protein>
    <submittedName>
        <fullName evidence="2">Gfo/Idh/MocA family oxidoreductase</fullName>
    </submittedName>
</protein>
<sequence>MIRTAILSFWHVHAKDYVLQAQQHPDIAIAAVWDEDPQRGRMHADTHEVPYYDNLAELLAEPGIDAVIVTAPTTLHRDIMVAAANAGKHIFTEKVLAPTILECNEIMAAVDSAGVMLTVSLPRLNTPF</sequence>
<reference evidence="2 3" key="1">
    <citation type="submission" date="2021-07" db="EMBL/GenBank/DDBJ databases">
        <title>Paenibacillus radiodurans sp. nov., isolated from the southeastern edge of Tengger Desert.</title>
        <authorList>
            <person name="Zhang G."/>
        </authorList>
    </citation>
    <scope>NUCLEOTIDE SEQUENCE [LARGE SCALE GENOMIC DNA]</scope>
    <source>
        <strain evidence="2 3">CCM 7311</strain>
    </source>
</reference>
<dbReference type="PANTHER" id="PTHR43377">
    <property type="entry name" value="BILIVERDIN REDUCTASE A"/>
    <property type="match status" value="1"/>
</dbReference>
<organism evidence="2 3">
    <name type="scientific">Paenibacillus sepulcri</name>
    <dbReference type="NCBI Taxonomy" id="359917"/>
    <lineage>
        <taxon>Bacteria</taxon>
        <taxon>Bacillati</taxon>
        <taxon>Bacillota</taxon>
        <taxon>Bacilli</taxon>
        <taxon>Bacillales</taxon>
        <taxon>Paenibacillaceae</taxon>
        <taxon>Paenibacillus</taxon>
    </lineage>
</organism>
<evidence type="ECO:0000313" key="3">
    <source>
        <dbReference type="Proteomes" id="UP001519887"/>
    </source>
</evidence>
<feature type="domain" description="Gfo/Idh/MocA-like oxidoreductase N-terminal" evidence="1">
    <location>
        <begin position="16"/>
        <end position="119"/>
    </location>
</feature>
<evidence type="ECO:0000259" key="1">
    <source>
        <dbReference type="Pfam" id="PF01408"/>
    </source>
</evidence>
<dbReference type="Proteomes" id="UP001519887">
    <property type="component" value="Unassembled WGS sequence"/>
</dbReference>